<dbReference type="InterPro" id="IPR050952">
    <property type="entry name" value="TRIM-NHL_E3_ligases"/>
</dbReference>
<dbReference type="RefSeq" id="XP_044542984.1">
    <property type="nucleotide sequence ID" value="XM_044687378.1"/>
</dbReference>
<evidence type="ECO:0000313" key="3">
    <source>
        <dbReference type="EMBL" id="KAG2373810.1"/>
    </source>
</evidence>
<evidence type="ECO:0000256" key="1">
    <source>
        <dbReference type="ARBA" id="ARBA00022737"/>
    </source>
</evidence>
<dbReference type="InterPro" id="IPR011044">
    <property type="entry name" value="Quino_amine_DH_bsu"/>
</dbReference>
<dbReference type="Proteomes" id="UP000816034">
    <property type="component" value="Unassembled WGS sequence"/>
</dbReference>
<dbReference type="InterPro" id="IPR001258">
    <property type="entry name" value="NHL_repeat"/>
</dbReference>
<dbReference type="GO" id="GO:0000209">
    <property type="term" value="P:protein polyubiquitination"/>
    <property type="evidence" value="ECO:0007669"/>
    <property type="project" value="TreeGrafter"/>
</dbReference>
<evidence type="ECO:0000313" key="4">
    <source>
        <dbReference type="Proteomes" id="UP000816034"/>
    </source>
</evidence>
<dbReference type="SUPFAM" id="SSF50969">
    <property type="entry name" value="YVTN repeat-like/Quinoprotein amine dehydrogenase"/>
    <property type="match status" value="1"/>
</dbReference>
<dbReference type="AlphaFoldDB" id="A0AA88GE67"/>
<feature type="repeat" description="NHL" evidence="2">
    <location>
        <begin position="289"/>
        <end position="326"/>
    </location>
</feature>
<accession>A0AA88GE67</accession>
<reference evidence="3 4" key="1">
    <citation type="journal article" date="2018" name="BMC Genomics">
        <title>The genome of Naegleria lovaniensis, the basis for a comparative approach to unravel pathogenicity factors of the human pathogenic amoeba N. fowleri.</title>
        <authorList>
            <person name="Liechti N."/>
            <person name="Schurch N."/>
            <person name="Bruggmann R."/>
            <person name="Wittwer M."/>
        </authorList>
    </citation>
    <scope>NUCLEOTIDE SEQUENCE [LARGE SCALE GENOMIC DNA]</scope>
    <source>
        <strain evidence="3 4">ATCC 30569</strain>
    </source>
</reference>
<dbReference type="GO" id="GO:0043161">
    <property type="term" value="P:proteasome-mediated ubiquitin-dependent protein catabolic process"/>
    <property type="evidence" value="ECO:0007669"/>
    <property type="project" value="TreeGrafter"/>
</dbReference>
<sequence>MSDEQRTRIILLDHHHPLLLFPNHDEINNIAHNNTTHHKNLDYEFNEHHHFIHHLYCQLQHKMKNIKQRKYGFSITNSPLIHKINFKTWNRALIHSENSFDPTSVCISHSFQIILVSDYRHSRVEVFDLISKNWKFGVDLWPDGFPTQMCVQENDEQYNQALIIACNSCIYKYDLKRFLSCCDIVSSQQTNALVNACIWENRDCDWVQGMAISYTEKQLYACDFIRGDLVLLDLQTGMFIRKIPMTDAFAVAFAENDQLLIVVKAGSCCVEIFRKENNLEWKLIKTIGGMGKEKFKFPSSVIADRFSRIIIVADRDNKRIQIFSLDSFEFVTSMGDGREELEFEYFPYSIGLNELNGELIVVEQQY</sequence>
<keyword evidence="4" id="KW-1185">Reference proteome</keyword>
<dbReference type="PROSITE" id="PS51125">
    <property type="entry name" value="NHL"/>
    <property type="match status" value="1"/>
</dbReference>
<dbReference type="GeneID" id="68104149"/>
<gene>
    <name evidence="3" type="ORF">C9374_011695</name>
</gene>
<proteinExistence type="predicted"/>
<dbReference type="EMBL" id="PYSW02000050">
    <property type="protein sequence ID" value="KAG2373810.1"/>
    <property type="molecule type" value="Genomic_DNA"/>
</dbReference>
<dbReference type="InterPro" id="IPR011042">
    <property type="entry name" value="6-blade_b-propeller_TolB-like"/>
</dbReference>
<protein>
    <submittedName>
        <fullName evidence="3">Uncharacterized protein</fullName>
    </submittedName>
</protein>
<dbReference type="GO" id="GO:0061630">
    <property type="term" value="F:ubiquitin protein ligase activity"/>
    <property type="evidence" value="ECO:0007669"/>
    <property type="project" value="TreeGrafter"/>
</dbReference>
<evidence type="ECO:0000256" key="2">
    <source>
        <dbReference type="PROSITE-ProRule" id="PRU00504"/>
    </source>
</evidence>
<name>A0AA88GE67_NAELO</name>
<comment type="caution">
    <text evidence="3">The sequence shown here is derived from an EMBL/GenBank/DDBJ whole genome shotgun (WGS) entry which is preliminary data.</text>
</comment>
<keyword evidence="1" id="KW-0677">Repeat</keyword>
<organism evidence="3 4">
    <name type="scientific">Naegleria lovaniensis</name>
    <name type="common">Amoeba</name>
    <dbReference type="NCBI Taxonomy" id="51637"/>
    <lineage>
        <taxon>Eukaryota</taxon>
        <taxon>Discoba</taxon>
        <taxon>Heterolobosea</taxon>
        <taxon>Tetramitia</taxon>
        <taxon>Eutetramitia</taxon>
        <taxon>Vahlkampfiidae</taxon>
        <taxon>Naegleria</taxon>
    </lineage>
</organism>
<dbReference type="PANTHER" id="PTHR24104:SF47">
    <property type="entry name" value="E3 UBIQUITIN-PROTEIN LIGASE NHLRC1"/>
    <property type="match status" value="1"/>
</dbReference>
<dbReference type="Gene3D" id="2.120.10.30">
    <property type="entry name" value="TolB, C-terminal domain"/>
    <property type="match status" value="1"/>
</dbReference>
<dbReference type="PANTHER" id="PTHR24104">
    <property type="entry name" value="E3 UBIQUITIN-PROTEIN LIGASE NHLRC1-RELATED"/>
    <property type="match status" value="1"/>
</dbReference>